<sequence>MPNDTEIVAEFEDPAGGPAFIIRQSVRPELIQYMFRTPPVTGVVKNQPYQVRVMLVKKSTGQELAKTIKMFRSNINQSDLPEKALTIGPGYHPNPALK</sequence>
<evidence type="ECO:0000313" key="1">
    <source>
        <dbReference type="EMBL" id="USG61344.1"/>
    </source>
</evidence>
<dbReference type="Proteomes" id="UP001056291">
    <property type="component" value="Chromosome"/>
</dbReference>
<name>A0ABY4W352_9PROT</name>
<organism evidence="1 2">
    <name type="scientific">Sneathiella marina</name>
    <dbReference type="NCBI Taxonomy" id="2950108"/>
    <lineage>
        <taxon>Bacteria</taxon>
        <taxon>Pseudomonadati</taxon>
        <taxon>Pseudomonadota</taxon>
        <taxon>Alphaproteobacteria</taxon>
        <taxon>Sneathiellales</taxon>
        <taxon>Sneathiellaceae</taxon>
        <taxon>Sneathiella</taxon>
    </lineage>
</organism>
<dbReference type="RefSeq" id="WP_251934337.1">
    <property type="nucleotide sequence ID" value="NZ_CP098747.1"/>
</dbReference>
<protein>
    <submittedName>
        <fullName evidence="1">Uncharacterized protein</fullName>
    </submittedName>
</protein>
<reference evidence="1" key="1">
    <citation type="submission" date="2022-06" db="EMBL/GenBank/DDBJ databases">
        <title>Sneathiella actinostolidae sp. nov., isolated from a sea anemonein the Western Pacific Ocean.</title>
        <authorList>
            <person name="Wei M.J."/>
        </authorList>
    </citation>
    <scope>NUCLEOTIDE SEQUENCE</scope>
    <source>
        <strain evidence="1">PHK-P5</strain>
    </source>
</reference>
<proteinExistence type="predicted"/>
<gene>
    <name evidence="1" type="ORF">NBZ79_19480</name>
</gene>
<dbReference type="EMBL" id="CP098747">
    <property type="protein sequence ID" value="USG61344.1"/>
    <property type="molecule type" value="Genomic_DNA"/>
</dbReference>
<accession>A0ABY4W352</accession>
<evidence type="ECO:0000313" key="2">
    <source>
        <dbReference type="Proteomes" id="UP001056291"/>
    </source>
</evidence>
<keyword evidence="2" id="KW-1185">Reference proteome</keyword>